<sequence length="321" mass="33801">MKAMQYTGYGDPSKIRPAEVPKPEPSPTQLLVKVAACSVNPIDWKLRNGSLRFLVPMRFPSIPGMDLVGEVVATGAKVAGFRPGDRVVACLGSRNAGSAAEFSVVDERSAALAPNTLNDHQAAALPLAGLTALQALRDRGRLREGGSVLVVGGSGGVGHYAVQIAKALGAKVIAVCSTANVSWVRELGADEVIDYTRTTEFGPAASFDLVFDTVGSTSFGHYEPLLKPDGIYVTTLPGIGLMLRALLLPLFSKKKIRAVMVKSKGRDLAFLAALAEQGRLRSVIDSVFPLAQLDAAHRRSQTGHARGKIVVDIHAAATGPS</sequence>
<dbReference type="CDD" id="cd08267">
    <property type="entry name" value="MDR1"/>
    <property type="match status" value="1"/>
</dbReference>
<dbReference type="Gene3D" id="3.40.50.720">
    <property type="entry name" value="NAD(P)-binding Rossmann-like Domain"/>
    <property type="match status" value="1"/>
</dbReference>
<keyword evidence="2" id="KW-0812">Transmembrane</keyword>
<keyword evidence="5" id="KW-1185">Reference proteome</keyword>
<feature type="region of interest" description="Disordered" evidence="1">
    <location>
        <begin position="1"/>
        <end position="24"/>
    </location>
</feature>
<feature type="transmembrane region" description="Helical" evidence="2">
    <location>
        <begin position="231"/>
        <end position="251"/>
    </location>
</feature>
<dbReference type="EMBL" id="AP017928">
    <property type="protein sequence ID" value="BBA32794.1"/>
    <property type="molecule type" value="Genomic_DNA"/>
</dbReference>
<dbReference type="SUPFAM" id="SSF50129">
    <property type="entry name" value="GroES-like"/>
    <property type="match status" value="1"/>
</dbReference>
<evidence type="ECO:0000313" key="4">
    <source>
        <dbReference type="EMBL" id="BBA32794.1"/>
    </source>
</evidence>
<gene>
    <name evidence="4" type="ORF">sS8_0829</name>
</gene>
<dbReference type="InterPro" id="IPR013154">
    <property type="entry name" value="ADH-like_N"/>
</dbReference>
<dbReference type="SUPFAM" id="SSF51735">
    <property type="entry name" value="NAD(P)-binding Rossmann-fold domains"/>
    <property type="match status" value="1"/>
</dbReference>
<evidence type="ECO:0000256" key="2">
    <source>
        <dbReference type="SAM" id="Phobius"/>
    </source>
</evidence>
<dbReference type="SMART" id="SM00829">
    <property type="entry name" value="PKS_ER"/>
    <property type="match status" value="1"/>
</dbReference>
<accession>A0A250KMK1</accession>
<evidence type="ECO:0000259" key="3">
    <source>
        <dbReference type="SMART" id="SM00829"/>
    </source>
</evidence>
<proteinExistence type="predicted"/>
<evidence type="ECO:0000313" key="5">
    <source>
        <dbReference type="Proteomes" id="UP000266313"/>
    </source>
</evidence>
<organism evidence="4 5">
    <name type="scientific">Methylocaldum marinum</name>
    <dbReference type="NCBI Taxonomy" id="1432792"/>
    <lineage>
        <taxon>Bacteria</taxon>
        <taxon>Pseudomonadati</taxon>
        <taxon>Pseudomonadota</taxon>
        <taxon>Gammaproteobacteria</taxon>
        <taxon>Methylococcales</taxon>
        <taxon>Methylococcaceae</taxon>
        <taxon>Methylocaldum</taxon>
    </lineage>
</organism>
<dbReference type="PANTHER" id="PTHR44013">
    <property type="entry name" value="ZINC-TYPE ALCOHOL DEHYDROGENASE-LIKE PROTEIN C16A3.02C"/>
    <property type="match status" value="1"/>
</dbReference>
<keyword evidence="2" id="KW-0472">Membrane</keyword>
<dbReference type="Pfam" id="PF13602">
    <property type="entry name" value="ADH_zinc_N_2"/>
    <property type="match status" value="1"/>
</dbReference>
<keyword evidence="2" id="KW-1133">Transmembrane helix</keyword>
<feature type="compositionally biased region" description="Basic and acidic residues" evidence="1">
    <location>
        <begin position="13"/>
        <end position="22"/>
    </location>
</feature>
<protein>
    <submittedName>
        <fullName evidence="4">Zn-dependent oxidoreductase, NADPH:quinone reductase</fullName>
    </submittedName>
</protein>
<dbReference type="InterPro" id="IPR020843">
    <property type="entry name" value="ER"/>
</dbReference>
<dbReference type="GO" id="GO:0016491">
    <property type="term" value="F:oxidoreductase activity"/>
    <property type="evidence" value="ECO:0007669"/>
    <property type="project" value="InterPro"/>
</dbReference>
<dbReference type="Proteomes" id="UP000266313">
    <property type="component" value="Chromosome"/>
</dbReference>
<reference evidence="4 5" key="1">
    <citation type="submission" date="2016-12" db="EMBL/GenBank/DDBJ databases">
        <title>Genome sequencing of Methylocaldum marinum.</title>
        <authorList>
            <person name="Takeuchi M."/>
            <person name="Kamagata Y."/>
            <person name="Hiraoka S."/>
            <person name="Oshima K."/>
            <person name="Hattori M."/>
            <person name="Iwasaki W."/>
        </authorList>
    </citation>
    <scope>NUCLEOTIDE SEQUENCE [LARGE SCALE GENOMIC DNA]</scope>
    <source>
        <strain evidence="4 5">S8</strain>
    </source>
</reference>
<dbReference type="InterPro" id="IPR011032">
    <property type="entry name" value="GroES-like_sf"/>
</dbReference>
<dbReference type="PANTHER" id="PTHR44013:SF1">
    <property type="entry name" value="ZINC-TYPE ALCOHOL DEHYDROGENASE-LIKE PROTEIN C16A3.02C"/>
    <property type="match status" value="1"/>
</dbReference>
<name>A0A250KMK1_9GAMM</name>
<dbReference type="KEGG" id="mmai:sS8_0829"/>
<feature type="domain" description="Enoyl reductase (ER)" evidence="3">
    <location>
        <begin position="10"/>
        <end position="311"/>
    </location>
</feature>
<dbReference type="AlphaFoldDB" id="A0A250KMK1"/>
<dbReference type="Gene3D" id="3.90.180.10">
    <property type="entry name" value="Medium-chain alcohol dehydrogenases, catalytic domain"/>
    <property type="match status" value="1"/>
</dbReference>
<dbReference type="RefSeq" id="WP_170160943.1">
    <property type="nucleotide sequence ID" value="NZ_AP017928.1"/>
</dbReference>
<dbReference type="InterPro" id="IPR036291">
    <property type="entry name" value="NAD(P)-bd_dom_sf"/>
</dbReference>
<dbReference type="Pfam" id="PF08240">
    <property type="entry name" value="ADH_N"/>
    <property type="match status" value="1"/>
</dbReference>
<dbReference type="InterPro" id="IPR052733">
    <property type="entry name" value="Chloroplast_QOR"/>
</dbReference>
<evidence type="ECO:0000256" key="1">
    <source>
        <dbReference type="SAM" id="MobiDB-lite"/>
    </source>
</evidence>